<name>A0A172Z3N7_9PSED</name>
<dbReference type="PATRIC" id="fig|219572.3.peg.3774"/>
<dbReference type="AlphaFoldDB" id="A0A172Z3N7"/>
<dbReference type="STRING" id="219572.A7J50_3670"/>
<dbReference type="PANTHER" id="PTHR37809">
    <property type="entry name" value="RIBOSOMAL PROTEIN S12 METHYLTHIOTRANSFERASE ACCESSORY FACTOR YCAO"/>
    <property type="match status" value="1"/>
</dbReference>
<dbReference type="PROSITE" id="PS51664">
    <property type="entry name" value="YCAO"/>
    <property type="match status" value="1"/>
</dbReference>
<organism evidence="2 3">
    <name type="scientific">Pseudomonas antarctica</name>
    <dbReference type="NCBI Taxonomy" id="219572"/>
    <lineage>
        <taxon>Bacteria</taxon>
        <taxon>Pseudomonadati</taxon>
        <taxon>Pseudomonadota</taxon>
        <taxon>Gammaproteobacteria</taxon>
        <taxon>Pseudomonadales</taxon>
        <taxon>Pseudomonadaceae</taxon>
        <taxon>Pseudomonas</taxon>
    </lineage>
</organism>
<protein>
    <submittedName>
        <fullName evidence="2">Microcin B17-processing protein McbD</fullName>
    </submittedName>
</protein>
<dbReference type="Pfam" id="PF02624">
    <property type="entry name" value="YcaO"/>
    <property type="match status" value="1"/>
</dbReference>
<evidence type="ECO:0000313" key="3">
    <source>
        <dbReference type="Proteomes" id="UP000077829"/>
    </source>
</evidence>
<evidence type="ECO:0000259" key="1">
    <source>
        <dbReference type="PROSITE" id="PS51664"/>
    </source>
</evidence>
<reference evidence="2 3" key="1">
    <citation type="submission" date="2016-05" db="EMBL/GenBank/DDBJ databases">
        <title>Complete genome sequence of Pseudomonas antarctica PAMC 27494.</title>
        <authorList>
            <person name="Lee J."/>
        </authorList>
    </citation>
    <scope>NUCLEOTIDE SEQUENCE [LARGE SCALE GENOMIC DNA]</scope>
    <source>
        <strain evidence="2 3">PAMC 27494</strain>
    </source>
</reference>
<evidence type="ECO:0000313" key="2">
    <source>
        <dbReference type="EMBL" id="ANF87044.1"/>
    </source>
</evidence>
<dbReference type="PANTHER" id="PTHR37809:SF1">
    <property type="entry name" value="RIBOSOMAL PROTEIN S12 METHYLTHIOTRANSFERASE ACCESSORY FACTOR YCAO"/>
    <property type="match status" value="1"/>
</dbReference>
<dbReference type="EMBL" id="CP015600">
    <property type="protein sequence ID" value="ANF87044.1"/>
    <property type="molecule type" value="Genomic_DNA"/>
</dbReference>
<dbReference type="RefSeq" id="WP_064453081.1">
    <property type="nucleotide sequence ID" value="NZ_CP015600.1"/>
</dbReference>
<proteinExistence type="predicted"/>
<gene>
    <name evidence="2" type="ORF">A7J50_3670</name>
</gene>
<dbReference type="KEGG" id="panr:A7J50_3670"/>
<dbReference type="InterPro" id="IPR003776">
    <property type="entry name" value="YcaO-like_dom"/>
</dbReference>
<feature type="domain" description="YcaO" evidence="1">
    <location>
        <begin position="40"/>
        <end position="397"/>
    </location>
</feature>
<sequence length="397" mass="45041">MRLINAMQKPDLPGILLFQPACVRSLPNTVEVSDALSANGSGVGDGSNSIKTGLGEYFERRHFYREVLPRRRGCLGEFLTEPEVCRFAEAFIQTASRKFSIGEIEEYNFALTEVVRASDFTKCFIPTACISLSSYGADEDSVLYPLRDTCGCSFHWHSDVAFLGAIKEYFERQMLIRFWLTKKCRSRVSLAHVSEMLVGRSVQYLCSALAASGEISFFDISDARFPGVCILVVYGQKQTQRHVKYCAGMSYSSDLPVALEKALLELWQTFRFMDLFKATDSEEAMLEDSYIRYFLSCNTYKTYQEITDVLECGGVASQHPFTLPGFLSILKQLDILGYFYSRFEKVNGVGCVFVKFVSPDVFLHMNNSKNFNLKNKYSRGFKSSILRSRLEKMVPFP</sequence>
<dbReference type="Proteomes" id="UP000077829">
    <property type="component" value="Chromosome"/>
</dbReference>
<accession>A0A172Z3N7</accession>